<comment type="caution">
    <text evidence="2">The sequence shown here is derived from an EMBL/GenBank/DDBJ whole genome shotgun (WGS) entry which is preliminary data.</text>
</comment>
<reference evidence="3" key="1">
    <citation type="journal article" date="2019" name="Int. J. Syst. Evol. Microbiol.">
        <title>The Global Catalogue of Microorganisms (GCM) 10K type strain sequencing project: providing services to taxonomists for standard genome sequencing and annotation.</title>
        <authorList>
            <consortium name="The Broad Institute Genomics Platform"/>
            <consortium name="The Broad Institute Genome Sequencing Center for Infectious Disease"/>
            <person name="Wu L."/>
            <person name="Ma J."/>
        </authorList>
    </citation>
    <scope>NUCLEOTIDE SEQUENCE [LARGE SCALE GENOMIC DNA]</scope>
    <source>
        <strain evidence="3">JCM 16578</strain>
    </source>
</reference>
<organism evidence="2 3">
    <name type="scientific">Streptomyces lannensis</name>
    <dbReference type="NCBI Taxonomy" id="766498"/>
    <lineage>
        <taxon>Bacteria</taxon>
        <taxon>Bacillati</taxon>
        <taxon>Actinomycetota</taxon>
        <taxon>Actinomycetes</taxon>
        <taxon>Kitasatosporales</taxon>
        <taxon>Streptomycetaceae</taxon>
        <taxon>Streptomyces</taxon>
    </lineage>
</organism>
<protein>
    <submittedName>
        <fullName evidence="2">Uncharacterized protein</fullName>
    </submittedName>
</protein>
<gene>
    <name evidence="2" type="ORF">GCM10022207_67150</name>
</gene>
<proteinExistence type="predicted"/>
<feature type="region of interest" description="Disordered" evidence="1">
    <location>
        <begin position="1"/>
        <end position="73"/>
    </location>
</feature>
<keyword evidence="3" id="KW-1185">Reference proteome</keyword>
<evidence type="ECO:0000313" key="3">
    <source>
        <dbReference type="Proteomes" id="UP001501563"/>
    </source>
</evidence>
<accession>A0ABP7L033</accession>
<dbReference type="EMBL" id="BAAAZA010000026">
    <property type="protein sequence ID" value="GAA3890212.1"/>
    <property type="molecule type" value="Genomic_DNA"/>
</dbReference>
<dbReference type="Proteomes" id="UP001501563">
    <property type="component" value="Unassembled WGS sequence"/>
</dbReference>
<sequence length="73" mass="7226">MWVRQGGAAVSGHGDSKGRPGAPVTTGYDGLGGERSAPLTLCQGMLPSRKTLGGNRHGGPHASGSVALSVTSL</sequence>
<name>A0ABP7L033_9ACTN</name>
<evidence type="ECO:0000313" key="2">
    <source>
        <dbReference type="EMBL" id="GAA3890212.1"/>
    </source>
</evidence>
<evidence type="ECO:0000256" key="1">
    <source>
        <dbReference type="SAM" id="MobiDB-lite"/>
    </source>
</evidence>